<keyword evidence="1" id="KW-1133">Transmembrane helix</keyword>
<protein>
    <recommendedName>
        <fullName evidence="4">Prepilin peptidase</fullName>
    </recommendedName>
</protein>
<sequence>MLMIFLFLLAGGLLGLYTIRWYEPGIQFSYRELTIAATCVIGGEVLYCGSPIPASMPLGMVMGLLCSCTVTDALRSWLPLPLTLPLLAASAWYVRVYQPWLLIPGLIWAVIWSVFYGVRYLLYRYKNGNEDECPGSGDILLAGAAGLCCHVFSGLVLTLAITGHQLWGTLRHHHIAPFGPWLAVSVAVQLLYF</sequence>
<dbReference type="RefSeq" id="WP_158087454.1">
    <property type="nucleotide sequence ID" value="NZ_JAGGMY010000003.1"/>
</dbReference>
<keyword evidence="1" id="KW-0472">Membrane</keyword>
<accession>A0A1X1EMS0</accession>
<gene>
    <name evidence="2" type="ORF">HA50_26905</name>
</gene>
<keyword evidence="3" id="KW-1185">Reference proteome</keyword>
<evidence type="ECO:0008006" key="4">
    <source>
        <dbReference type="Google" id="ProtNLM"/>
    </source>
</evidence>
<evidence type="ECO:0000313" key="3">
    <source>
        <dbReference type="Proteomes" id="UP000193749"/>
    </source>
</evidence>
<keyword evidence="1" id="KW-0812">Transmembrane</keyword>
<evidence type="ECO:0000313" key="2">
    <source>
        <dbReference type="EMBL" id="ORM90176.1"/>
    </source>
</evidence>
<dbReference type="EMBL" id="MLJI01000002">
    <property type="protein sequence ID" value="ORM90176.1"/>
    <property type="molecule type" value="Genomic_DNA"/>
</dbReference>
<reference evidence="2 3" key="1">
    <citation type="journal article" date="2017" name="Antonie Van Leeuwenhoek">
        <title>Phylogenomic resolution of the bacterial genus Pantoea and its relationship with Erwinia and Tatumella.</title>
        <authorList>
            <person name="Palmer M."/>
            <person name="Steenkamp E.T."/>
            <person name="Coetzee M.P."/>
            <person name="Chan W.Y."/>
            <person name="van Zyl E."/>
            <person name="De Maayer P."/>
            <person name="Coutinho T.A."/>
            <person name="Blom J."/>
            <person name="Smits T.H."/>
            <person name="Duffy B."/>
            <person name="Venter S.N."/>
        </authorList>
    </citation>
    <scope>NUCLEOTIDE SEQUENCE [LARGE SCALE GENOMIC DNA]</scope>
    <source>
        <strain evidence="2 3">LMG 2657</strain>
    </source>
</reference>
<dbReference type="STRING" id="55209.HA50_26905"/>
<dbReference type="AlphaFoldDB" id="A0A1X1EMS0"/>
<name>A0A1X1EMS0_PANCY</name>
<dbReference type="Proteomes" id="UP000193749">
    <property type="component" value="Unassembled WGS sequence"/>
</dbReference>
<proteinExistence type="predicted"/>
<organism evidence="2 3">
    <name type="scientific">Pantoea cypripedii</name>
    <name type="common">Pectobacterium cypripedii</name>
    <name type="synonym">Erwinia cypripedii</name>
    <dbReference type="NCBI Taxonomy" id="55209"/>
    <lineage>
        <taxon>Bacteria</taxon>
        <taxon>Pseudomonadati</taxon>
        <taxon>Pseudomonadota</taxon>
        <taxon>Gammaproteobacteria</taxon>
        <taxon>Enterobacterales</taxon>
        <taxon>Erwiniaceae</taxon>
        <taxon>Pantoea</taxon>
    </lineage>
</organism>
<comment type="caution">
    <text evidence="2">The sequence shown here is derived from an EMBL/GenBank/DDBJ whole genome shotgun (WGS) entry which is preliminary data.</text>
</comment>
<feature type="transmembrane region" description="Helical" evidence="1">
    <location>
        <begin position="139"/>
        <end position="162"/>
    </location>
</feature>
<evidence type="ECO:0000256" key="1">
    <source>
        <dbReference type="SAM" id="Phobius"/>
    </source>
</evidence>
<feature type="transmembrane region" description="Helical" evidence="1">
    <location>
        <begin position="100"/>
        <end position="118"/>
    </location>
</feature>